<comment type="caution">
    <text evidence="1">The sequence shown here is derived from an EMBL/GenBank/DDBJ whole genome shotgun (WGS) entry which is preliminary data.</text>
</comment>
<protein>
    <submittedName>
        <fullName evidence="1">Uncharacterized protein</fullName>
    </submittedName>
</protein>
<reference evidence="1" key="1">
    <citation type="submission" date="2022-11" db="EMBL/GenBank/DDBJ databases">
        <title>Chromosome-level genome of Pogonophryne albipinna.</title>
        <authorList>
            <person name="Jo E."/>
        </authorList>
    </citation>
    <scope>NUCLEOTIDE SEQUENCE</scope>
    <source>
        <strain evidence="1">SGF0006</strain>
        <tissue evidence="1">Muscle</tissue>
    </source>
</reference>
<feature type="non-terminal residue" evidence="1">
    <location>
        <position position="124"/>
    </location>
</feature>
<accession>A0AAD6ARN3</accession>
<dbReference type="AlphaFoldDB" id="A0AAD6ARN3"/>
<organism evidence="1 2">
    <name type="scientific">Pogonophryne albipinna</name>
    <dbReference type="NCBI Taxonomy" id="1090488"/>
    <lineage>
        <taxon>Eukaryota</taxon>
        <taxon>Metazoa</taxon>
        <taxon>Chordata</taxon>
        <taxon>Craniata</taxon>
        <taxon>Vertebrata</taxon>
        <taxon>Euteleostomi</taxon>
        <taxon>Actinopterygii</taxon>
        <taxon>Neopterygii</taxon>
        <taxon>Teleostei</taxon>
        <taxon>Neoteleostei</taxon>
        <taxon>Acanthomorphata</taxon>
        <taxon>Eupercaria</taxon>
        <taxon>Perciformes</taxon>
        <taxon>Notothenioidei</taxon>
        <taxon>Pogonophryne</taxon>
    </lineage>
</organism>
<sequence>MILFRVVWPSVNPVLHLRPLVNEEAGRLKGGEPRLYICVVSDTELSGDQREVVEGRRRRGYHSVKPAVCVYSTWFTCSRRAGCQQQPRHFTFTLLDPNRCQEVRTSTIRCTDTGRTAGSSSVEG</sequence>
<dbReference type="Proteomes" id="UP001219934">
    <property type="component" value="Unassembled WGS sequence"/>
</dbReference>
<evidence type="ECO:0000313" key="1">
    <source>
        <dbReference type="EMBL" id="KAJ4930673.1"/>
    </source>
</evidence>
<evidence type="ECO:0000313" key="2">
    <source>
        <dbReference type="Proteomes" id="UP001219934"/>
    </source>
</evidence>
<gene>
    <name evidence="1" type="ORF">JOQ06_024981</name>
</gene>
<proteinExistence type="predicted"/>
<keyword evidence="2" id="KW-1185">Reference proteome</keyword>
<dbReference type="EMBL" id="JAPTMU010000015">
    <property type="protein sequence ID" value="KAJ4930673.1"/>
    <property type="molecule type" value="Genomic_DNA"/>
</dbReference>
<name>A0AAD6ARN3_9TELE</name>